<evidence type="ECO:0000256" key="3">
    <source>
        <dbReference type="ARBA" id="ARBA00022741"/>
    </source>
</evidence>
<dbReference type="InterPro" id="IPR008271">
    <property type="entry name" value="Ser/Thr_kinase_AS"/>
</dbReference>
<keyword evidence="2" id="KW-0808">Transferase</keyword>
<dbReference type="CDD" id="cd14014">
    <property type="entry name" value="STKc_PknB_like"/>
    <property type="match status" value="1"/>
</dbReference>
<evidence type="ECO:0000256" key="2">
    <source>
        <dbReference type="ARBA" id="ARBA00022679"/>
    </source>
</evidence>
<dbReference type="InterPro" id="IPR011009">
    <property type="entry name" value="Kinase-like_dom_sf"/>
</dbReference>
<keyword evidence="10" id="KW-1185">Reference proteome</keyword>
<proteinExistence type="predicted"/>
<sequence>MDNDTLKLKVGRLLGQGAFATVHKAYHNSSVVAVKVLRPERSNNPVAIRLLLREAALASSLSHPNIVRCRAACRVALGPHPPTHGVVMEYMEAGSLADLLCKQMKQHREQLYTELEGLTWLLQIADALSYLHQQDPAIIHRDVKPANVLLAPATAANQGMAGTQMSGSHKARLLAKLCDFGLHQVVKPADHRPLIRVHSAVARASASGLFQNPRISEEGSLLLPAALLKTCERVMLGPTVTAPPPAGAAVTTAPCGHGDESTGRYDVDSYDGAVLSCEDVSAGHDSVRHTAPPPGLFTALVTRTSSYVTDIPPTPHSALPRLRHSCKRSLAGGLGAGSTVTDPTAAATATSGALANGVLGAAVVAADVQAAGTITSTLSSGASTVAAMLLYGTPSQRARQMAAALAGSTTSGASAGLRFQELRIAGSSPAEKLCQRQSTKDCDVDNNYNDGGGGCCGGSGGVPEHLNPTLCGAAKGAGGGGEADGSAQQTPTAAVVDLQMIAPASATTAASASWPIRYPNRQGSLKRQESPTLDGRSCPWPDSVASDSVHVETLACVSVGGDAAVLAAASGGASIVTVNVRRPVTAGGGLAFSSDRSAGALRHGSATADATGAAADIRRRPSLDQHLRTYSFGVYARGGGDSGGGGGVGTARSLQTDMGPDTSLLERVFNFSGQCGSSIYMSPEVAMEQPYNEKADVFSFGVMCFEVLSRRLIGITREGRNGHAFTRMMVEGRRPALPPALNPRVASLIRACWHSDPLERPAMQQVVSELQYVLYGDNTPAIVATPPQGALRTAYSLLSTTSGSLFCAGTKEESSSMVLHGRTLAGVGDGGGGGGSRLTCAAGATAAALQSWRRTYGKRISLDLSTSPHQPPVHISLPGFMSTGVNTCSTTAGGGGGDDNGGANDDLPAYQSFIGATPASGVLHGTATRRQQHLSVLDAGQRPQLQPAEVHKFPLSPVSSLLYGTVAHSARGHGVLGEEYVGQLGGDSADGGCSAAAAAGAAGPVSHRSVAAAPASHERCNSACRLQVGRRVDSGRQAAAAAIAAVAAAAAAKHTCAAVPVCIGSAAAAASAGGSGTASPNERAVRPDEQETMSLESPRRVFAVSSGPGRGGGAAAAAAAAAGSFSGCPERLLPLPLSPPLTSDIATRNREDASAMAVTAAAATAATATAMARPRAAAPRSPGRRSSFADSGGKWSGDEKDESPGVLPKQSSRQPRCCIIC</sequence>
<evidence type="ECO:0000256" key="7">
    <source>
        <dbReference type="SAM" id="MobiDB-lite"/>
    </source>
</evidence>
<dbReference type="Pfam" id="PF00069">
    <property type="entry name" value="Pkinase"/>
    <property type="match status" value="1"/>
</dbReference>
<evidence type="ECO:0000313" key="9">
    <source>
        <dbReference type="EMBL" id="GIL60311.1"/>
    </source>
</evidence>
<dbReference type="EMBL" id="BNCO01000039">
    <property type="protein sequence ID" value="GIL60311.1"/>
    <property type="molecule type" value="Genomic_DNA"/>
</dbReference>
<dbReference type="SUPFAM" id="SSF56112">
    <property type="entry name" value="Protein kinase-like (PK-like)"/>
    <property type="match status" value="1"/>
</dbReference>
<evidence type="ECO:0000259" key="8">
    <source>
        <dbReference type="PROSITE" id="PS50011"/>
    </source>
</evidence>
<keyword evidence="3 6" id="KW-0547">Nucleotide-binding</keyword>
<dbReference type="SMART" id="SM00220">
    <property type="entry name" value="S_TKc"/>
    <property type="match status" value="1"/>
</dbReference>
<dbReference type="Proteomes" id="UP000747399">
    <property type="component" value="Unassembled WGS sequence"/>
</dbReference>
<dbReference type="InterPro" id="IPR001245">
    <property type="entry name" value="Ser-Thr/Tyr_kinase_cat_dom"/>
</dbReference>
<name>A0A8J4BGK7_9CHLO</name>
<gene>
    <name evidence="9" type="ORF">Vafri_14942</name>
</gene>
<reference evidence="9" key="1">
    <citation type="journal article" date="2021" name="Proc. Natl. Acad. Sci. U.S.A.">
        <title>Three genomes in the algal genus Volvox reveal the fate of a haploid sex-determining region after a transition to homothallism.</title>
        <authorList>
            <person name="Yamamoto K."/>
            <person name="Hamaji T."/>
            <person name="Kawai-Toyooka H."/>
            <person name="Matsuzaki R."/>
            <person name="Takahashi F."/>
            <person name="Nishimura Y."/>
            <person name="Kawachi M."/>
            <person name="Noguchi H."/>
            <person name="Minakuchi Y."/>
            <person name="Umen J.G."/>
            <person name="Toyoda A."/>
            <person name="Nozaki H."/>
        </authorList>
    </citation>
    <scope>NUCLEOTIDE SEQUENCE</scope>
    <source>
        <strain evidence="9">NIES-3780</strain>
    </source>
</reference>
<dbReference type="InterPro" id="IPR017441">
    <property type="entry name" value="Protein_kinase_ATP_BS"/>
</dbReference>
<dbReference type="InterPro" id="IPR051681">
    <property type="entry name" value="Ser/Thr_Kinases-Pseudokinases"/>
</dbReference>
<evidence type="ECO:0000256" key="1">
    <source>
        <dbReference type="ARBA" id="ARBA00022527"/>
    </source>
</evidence>
<feature type="domain" description="Protein kinase" evidence="8">
    <location>
        <begin position="8"/>
        <end position="773"/>
    </location>
</feature>
<protein>
    <recommendedName>
        <fullName evidence="8">Protein kinase domain-containing protein</fullName>
    </recommendedName>
</protein>
<feature type="region of interest" description="Disordered" evidence="7">
    <location>
        <begin position="1072"/>
        <end position="1108"/>
    </location>
</feature>
<evidence type="ECO:0000256" key="6">
    <source>
        <dbReference type="PROSITE-ProRule" id="PRU10141"/>
    </source>
</evidence>
<comment type="caution">
    <text evidence="9">The sequence shown here is derived from an EMBL/GenBank/DDBJ whole genome shotgun (WGS) entry which is preliminary data.</text>
</comment>
<feature type="binding site" evidence="6">
    <location>
        <position position="35"/>
    </location>
    <ligand>
        <name>ATP</name>
        <dbReference type="ChEBI" id="CHEBI:30616"/>
    </ligand>
</feature>
<dbReference type="Pfam" id="PF07714">
    <property type="entry name" value="PK_Tyr_Ser-Thr"/>
    <property type="match status" value="1"/>
</dbReference>
<dbReference type="GO" id="GO:0005524">
    <property type="term" value="F:ATP binding"/>
    <property type="evidence" value="ECO:0007669"/>
    <property type="project" value="UniProtKB-UniRule"/>
</dbReference>
<keyword evidence="4" id="KW-0418">Kinase</keyword>
<feature type="compositionally biased region" description="Low complexity" evidence="7">
    <location>
        <begin position="1169"/>
        <end position="1189"/>
    </location>
</feature>
<dbReference type="AlphaFoldDB" id="A0A8J4BGK7"/>
<dbReference type="PROSITE" id="PS50011">
    <property type="entry name" value="PROTEIN_KINASE_DOM"/>
    <property type="match status" value="1"/>
</dbReference>
<feature type="region of interest" description="Disordered" evidence="7">
    <location>
        <begin position="1169"/>
        <end position="1216"/>
    </location>
</feature>
<dbReference type="PROSITE" id="PS00107">
    <property type="entry name" value="PROTEIN_KINASE_ATP"/>
    <property type="match status" value="1"/>
</dbReference>
<evidence type="ECO:0000256" key="5">
    <source>
        <dbReference type="ARBA" id="ARBA00022840"/>
    </source>
</evidence>
<evidence type="ECO:0000313" key="10">
    <source>
        <dbReference type="Proteomes" id="UP000747399"/>
    </source>
</evidence>
<dbReference type="PANTHER" id="PTHR44329">
    <property type="entry name" value="SERINE/THREONINE-PROTEIN KINASE TNNI3K-RELATED"/>
    <property type="match status" value="1"/>
</dbReference>
<keyword evidence="1" id="KW-0723">Serine/threonine-protein kinase</keyword>
<accession>A0A8J4BGK7</accession>
<dbReference type="Gene3D" id="1.10.510.10">
    <property type="entry name" value="Transferase(Phosphotransferase) domain 1"/>
    <property type="match status" value="2"/>
</dbReference>
<dbReference type="GO" id="GO:0004674">
    <property type="term" value="F:protein serine/threonine kinase activity"/>
    <property type="evidence" value="ECO:0007669"/>
    <property type="project" value="UniProtKB-KW"/>
</dbReference>
<keyword evidence="5 6" id="KW-0067">ATP-binding</keyword>
<dbReference type="PROSITE" id="PS00108">
    <property type="entry name" value="PROTEIN_KINASE_ST"/>
    <property type="match status" value="1"/>
</dbReference>
<dbReference type="InterPro" id="IPR000719">
    <property type="entry name" value="Prot_kinase_dom"/>
</dbReference>
<organism evidence="9 10">
    <name type="scientific">Volvox africanus</name>
    <dbReference type="NCBI Taxonomy" id="51714"/>
    <lineage>
        <taxon>Eukaryota</taxon>
        <taxon>Viridiplantae</taxon>
        <taxon>Chlorophyta</taxon>
        <taxon>core chlorophytes</taxon>
        <taxon>Chlorophyceae</taxon>
        <taxon>CS clade</taxon>
        <taxon>Chlamydomonadales</taxon>
        <taxon>Volvocaceae</taxon>
        <taxon>Volvox</taxon>
    </lineage>
</organism>
<dbReference type="PANTHER" id="PTHR44329:SF289">
    <property type="entry name" value="SERINE_THREONINE-PROTEIN KINASE VIK"/>
    <property type="match status" value="1"/>
</dbReference>
<evidence type="ECO:0000256" key="4">
    <source>
        <dbReference type="ARBA" id="ARBA00022777"/>
    </source>
</evidence>